<dbReference type="PANTHER" id="PTHR47287">
    <property type="entry name" value="C2H2 AND C2HC ZINC FINGERS SUPERFAMILY PROTEIN"/>
    <property type="match status" value="1"/>
</dbReference>
<dbReference type="PROSITE" id="PS51294">
    <property type="entry name" value="HTH_MYB"/>
    <property type="match status" value="1"/>
</dbReference>
<sequence length="370" mass="40777">MVELEKGGEGPGAAALVSASGREAFLRPAELDLIGMVGVEAPLPAVPASVSLSAQAEQEPRQLFRCHYCRRQFYSSQALGGHQNAHKRERTLARRHAGVPLALDWDDRAFAIRGAVAPNERPSELMDRGGETTPSAGKKPKQLRRRWRPDEHTRFLEALHMFGRDWTRIEEHVGTRTTKQVIIVGSVLIKTCIVTIWEKQVFCNDFDGMPSSDWASASGWFNHGGVESQSEQFAPTYPGRDDNSFMGTASFFSAMTMDMNWNGTGSTSEAPPSSLPDLTTMLAGDEVELEPWDIIMQEIRDMGLELDFDLSISPSNMIHAAGESEYGAPHHGVPAVSDQPETSPNTEGGCSCDAKIEDCEKMCWRKPNRV</sequence>
<evidence type="ECO:0000259" key="11">
    <source>
        <dbReference type="PROSITE" id="PS51293"/>
    </source>
</evidence>
<dbReference type="SUPFAM" id="SSF46689">
    <property type="entry name" value="Homeodomain-like"/>
    <property type="match status" value="1"/>
</dbReference>
<keyword evidence="4" id="KW-0862">Zinc</keyword>
<dbReference type="GO" id="GO:0005634">
    <property type="term" value="C:nucleus"/>
    <property type="evidence" value="ECO:0007669"/>
    <property type="project" value="UniProtKB-SubCell"/>
</dbReference>
<dbReference type="GO" id="GO:0003677">
    <property type="term" value="F:DNA binding"/>
    <property type="evidence" value="ECO:0007669"/>
    <property type="project" value="UniProtKB-KW"/>
</dbReference>
<evidence type="ECO:0000256" key="8">
    <source>
        <dbReference type="SAM" id="MobiDB-lite"/>
    </source>
</evidence>
<dbReference type="SMART" id="SM00717">
    <property type="entry name" value="SANT"/>
    <property type="match status" value="1"/>
</dbReference>
<evidence type="ECO:0008006" key="15">
    <source>
        <dbReference type="Google" id="ProtNLM"/>
    </source>
</evidence>
<feature type="domain" description="SANT" evidence="11">
    <location>
        <begin position="142"/>
        <end position="182"/>
    </location>
</feature>
<evidence type="ECO:0000256" key="5">
    <source>
        <dbReference type="ARBA" id="ARBA00023125"/>
    </source>
</evidence>
<proteinExistence type="predicted"/>
<dbReference type="EMBL" id="JAUUTY010000006">
    <property type="protein sequence ID" value="KAK1616462.1"/>
    <property type="molecule type" value="Genomic_DNA"/>
</dbReference>
<feature type="region of interest" description="Disordered" evidence="8">
    <location>
        <begin position="324"/>
        <end position="350"/>
    </location>
</feature>
<evidence type="ECO:0000256" key="1">
    <source>
        <dbReference type="ARBA" id="ARBA00004123"/>
    </source>
</evidence>
<dbReference type="Pfam" id="PF00249">
    <property type="entry name" value="Myb_DNA-binding"/>
    <property type="match status" value="1"/>
</dbReference>
<evidence type="ECO:0000313" key="13">
    <source>
        <dbReference type="EMBL" id="KAK1616462.1"/>
    </source>
</evidence>
<feature type="domain" description="HTH myb-type" evidence="12">
    <location>
        <begin position="139"/>
        <end position="181"/>
    </location>
</feature>
<comment type="caution">
    <text evidence="13">The sequence shown here is derived from an EMBL/GenBank/DDBJ whole genome shotgun (WGS) entry which is preliminary data.</text>
</comment>
<feature type="domain" description="Myb-like" evidence="9">
    <location>
        <begin position="139"/>
        <end position="181"/>
    </location>
</feature>
<dbReference type="CDD" id="cd00167">
    <property type="entry name" value="SANT"/>
    <property type="match status" value="1"/>
</dbReference>
<gene>
    <name evidence="13" type="ORF">QYE76_021979</name>
</gene>
<dbReference type="PROSITE" id="PS51293">
    <property type="entry name" value="SANT"/>
    <property type="match status" value="1"/>
</dbReference>
<dbReference type="InterPro" id="IPR013087">
    <property type="entry name" value="Znf_C2H2_type"/>
</dbReference>
<keyword evidence="6" id="KW-0539">Nucleus</keyword>
<feature type="domain" description="C2H2-type" evidence="10">
    <location>
        <begin position="64"/>
        <end position="91"/>
    </location>
</feature>
<dbReference type="PROSITE" id="PS50157">
    <property type="entry name" value="ZINC_FINGER_C2H2_2"/>
    <property type="match status" value="1"/>
</dbReference>
<dbReference type="SUPFAM" id="SSF57667">
    <property type="entry name" value="beta-beta-alpha zinc fingers"/>
    <property type="match status" value="1"/>
</dbReference>
<accession>A0AAD8R8R2</accession>
<evidence type="ECO:0000256" key="6">
    <source>
        <dbReference type="ARBA" id="ARBA00023242"/>
    </source>
</evidence>
<name>A0AAD8R8R2_LOLMU</name>
<evidence type="ECO:0000259" key="10">
    <source>
        <dbReference type="PROSITE" id="PS50157"/>
    </source>
</evidence>
<dbReference type="Proteomes" id="UP001231189">
    <property type="component" value="Unassembled WGS sequence"/>
</dbReference>
<feature type="compositionally biased region" description="Polar residues" evidence="8">
    <location>
        <begin position="339"/>
        <end position="348"/>
    </location>
</feature>
<dbReference type="InterPro" id="IPR017884">
    <property type="entry name" value="SANT_dom"/>
</dbReference>
<protein>
    <recommendedName>
        <fullName evidence="15">C2H2-type domain-containing protein</fullName>
    </recommendedName>
</protein>
<dbReference type="GO" id="GO:0009788">
    <property type="term" value="P:negative regulation of abscisic acid-activated signaling pathway"/>
    <property type="evidence" value="ECO:0007669"/>
    <property type="project" value="InterPro"/>
</dbReference>
<organism evidence="13 14">
    <name type="scientific">Lolium multiflorum</name>
    <name type="common">Italian ryegrass</name>
    <name type="synonym">Lolium perenne subsp. multiflorum</name>
    <dbReference type="NCBI Taxonomy" id="4521"/>
    <lineage>
        <taxon>Eukaryota</taxon>
        <taxon>Viridiplantae</taxon>
        <taxon>Streptophyta</taxon>
        <taxon>Embryophyta</taxon>
        <taxon>Tracheophyta</taxon>
        <taxon>Spermatophyta</taxon>
        <taxon>Magnoliopsida</taxon>
        <taxon>Liliopsida</taxon>
        <taxon>Poales</taxon>
        <taxon>Poaceae</taxon>
        <taxon>BOP clade</taxon>
        <taxon>Pooideae</taxon>
        <taxon>Poodae</taxon>
        <taxon>Poeae</taxon>
        <taxon>Poeae Chloroplast Group 2 (Poeae type)</taxon>
        <taxon>Loliodinae</taxon>
        <taxon>Loliinae</taxon>
        <taxon>Lolium</taxon>
    </lineage>
</organism>
<evidence type="ECO:0000259" key="12">
    <source>
        <dbReference type="PROSITE" id="PS51294"/>
    </source>
</evidence>
<feature type="region of interest" description="Disordered" evidence="8">
    <location>
        <begin position="121"/>
        <end position="146"/>
    </location>
</feature>
<dbReference type="InterPro" id="IPR017930">
    <property type="entry name" value="Myb_dom"/>
</dbReference>
<keyword evidence="2" id="KW-0479">Metal-binding</keyword>
<evidence type="ECO:0000259" key="9">
    <source>
        <dbReference type="PROSITE" id="PS50090"/>
    </source>
</evidence>
<evidence type="ECO:0000256" key="4">
    <source>
        <dbReference type="ARBA" id="ARBA00022833"/>
    </source>
</evidence>
<feature type="compositionally biased region" description="Basic and acidic residues" evidence="8">
    <location>
        <begin position="121"/>
        <end position="130"/>
    </location>
</feature>
<keyword evidence="14" id="KW-1185">Reference proteome</keyword>
<evidence type="ECO:0000256" key="7">
    <source>
        <dbReference type="PROSITE-ProRule" id="PRU00042"/>
    </source>
</evidence>
<keyword evidence="5" id="KW-0238">DNA-binding</keyword>
<dbReference type="PANTHER" id="PTHR47287:SF15">
    <property type="entry name" value="ZINC FINGER PROTEIN 3-LIKE"/>
    <property type="match status" value="1"/>
</dbReference>
<dbReference type="Gene3D" id="3.30.160.60">
    <property type="entry name" value="Classic Zinc Finger"/>
    <property type="match status" value="1"/>
</dbReference>
<dbReference type="InterPro" id="IPR009057">
    <property type="entry name" value="Homeodomain-like_sf"/>
</dbReference>
<reference evidence="13" key="1">
    <citation type="submission" date="2023-07" db="EMBL/GenBank/DDBJ databases">
        <title>A chromosome-level genome assembly of Lolium multiflorum.</title>
        <authorList>
            <person name="Chen Y."/>
            <person name="Copetti D."/>
            <person name="Kolliker R."/>
            <person name="Studer B."/>
        </authorList>
    </citation>
    <scope>NUCLEOTIDE SEQUENCE</scope>
    <source>
        <strain evidence="13">02402/16</strain>
        <tissue evidence="13">Leaf</tissue>
    </source>
</reference>
<dbReference type="GO" id="GO:0008270">
    <property type="term" value="F:zinc ion binding"/>
    <property type="evidence" value="ECO:0007669"/>
    <property type="project" value="UniProtKB-KW"/>
</dbReference>
<comment type="subcellular location">
    <subcellularLocation>
        <location evidence="1">Nucleus</location>
    </subcellularLocation>
</comment>
<dbReference type="InterPro" id="IPR036236">
    <property type="entry name" value="Znf_C2H2_sf"/>
</dbReference>
<keyword evidence="3 7" id="KW-0863">Zinc-finger</keyword>
<dbReference type="Gene3D" id="1.10.10.60">
    <property type="entry name" value="Homeodomain-like"/>
    <property type="match status" value="1"/>
</dbReference>
<dbReference type="AlphaFoldDB" id="A0AAD8R8R2"/>
<evidence type="ECO:0000256" key="2">
    <source>
        <dbReference type="ARBA" id="ARBA00022723"/>
    </source>
</evidence>
<dbReference type="PROSITE" id="PS00028">
    <property type="entry name" value="ZINC_FINGER_C2H2_1"/>
    <property type="match status" value="1"/>
</dbReference>
<dbReference type="InterPro" id="IPR044246">
    <property type="entry name" value="ZFP3-like"/>
</dbReference>
<dbReference type="InterPro" id="IPR001005">
    <property type="entry name" value="SANT/Myb"/>
</dbReference>
<evidence type="ECO:0000313" key="14">
    <source>
        <dbReference type="Proteomes" id="UP001231189"/>
    </source>
</evidence>
<evidence type="ECO:0000256" key="3">
    <source>
        <dbReference type="ARBA" id="ARBA00022771"/>
    </source>
</evidence>
<dbReference type="PROSITE" id="PS50090">
    <property type="entry name" value="MYB_LIKE"/>
    <property type="match status" value="1"/>
</dbReference>